<feature type="compositionally biased region" description="Polar residues" evidence="1">
    <location>
        <begin position="412"/>
        <end position="426"/>
    </location>
</feature>
<evidence type="ECO:0000313" key="2">
    <source>
        <dbReference type="EnsemblMetazoa" id="GAUT001825-PA"/>
    </source>
</evidence>
<feature type="compositionally biased region" description="Polar residues" evidence="1">
    <location>
        <begin position="345"/>
        <end position="365"/>
    </location>
</feature>
<name>A0A1A9UE83_GLOAU</name>
<proteinExistence type="predicted"/>
<feature type="region of interest" description="Disordered" evidence="1">
    <location>
        <begin position="382"/>
        <end position="426"/>
    </location>
</feature>
<feature type="compositionally biased region" description="Low complexity" evidence="1">
    <location>
        <begin position="494"/>
        <end position="508"/>
    </location>
</feature>
<sequence length="514" mass="57796">MTSSNINKIVRSNLNLKPWVLSKNSTEIVNACIKNIYQQIPNNFRNGLKQTKMASARLENVGPIRSFRNQAPITIPEIKPKPIKKQKVVQRQEKLLSLLETAEKHSTQIKKNSVANLGSGKKLLKSPNCKIYGSRRFGSSASSSHTSLFRRHDDRHSQRHYPINYLLRSFNTGQFDRTLTKSLVESRNQNVEGRLGSVQDAEKFSSMMLNDLMVIDKAILRRLSAGAKAKSPKKETHFTVKDRLNAWHHPPSIDQFRDITLIDKALQKRIPYDQTAWTNISAEHRAFIKKSIPAVPFRHPAPPKEYFTSPHDRNNTELHEKHRRQRMKKLGLIDNSPRSSKQRIDNPTSTNGLEESPTQKPQSQHQVGEIYNAINYAKATSAGKPGGTYNQPDSSSAQFEATREAVNRSRRQPSVSHFPTVNPNTSTIKPLVASPDNIPSQSPLSANAHSQKEELITDDLDKAEECEKPNLAMKSPATSTISASPLAASVNANANSSYGSYRYNRSSYFPPTKY</sequence>
<dbReference type="AlphaFoldDB" id="A0A1A9UE83"/>
<dbReference type="VEuPathDB" id="VectorBase:GAUT001825"/>
<reference evidence="2" key="1">
    <citation type="submission" date="2020-05" db="UniProtKB">
        <authorList>
            <consortium name="EnsemblMetazoa"/>
        </authorList>
    </citation>
    <scope>IDENTIFICATION</scope>
    <source>
        <strain evidence="2">TTRI</strain>
    </source>
</reference>
<feature type="region of interest" description="Disordered" evidence="1">
    <location>
        <begin position="494"/>
        <end position="514"/>
    </location>
</feature>
<evidence type="ECO:0000313" key="3">
    <source>
        <dbReference type="Proteomes" id="UP000078200"/>
    </source>
</evidence>
<protein>
    <submittedName>
        <fullName evidence="2">Uncharacterized protein</fullName>
    </submittedName>
</protein>
<dbReference type="EnsemblMetazoa" id="GAUT001825-RA">
    <property type="protein sequence ID" value="GAUT001825-PA"/>
    <property type="gene ID" value="GAUT001825"/>
</dbReference>
<feature type="compositionally biased region" description="Basic and acidic residues" evidence="1">
    <location>
        <begin position="310"/>
        <end position="320"/>
    </location>
</feature>
<feature type="region of interest" description="Disordered" evidence="1">
    <location>
        <begin position="299"/>
        <end position="365"/>
    </location>
</feature>
<organism evidence="2 3">
    <name type="scientific">Glossina austeni</name>
    <name type="common">Savannah tsetse fly</name>
    <dbReference type="NCBI Taxonomy" id="7395"/>
    <lineage>
        <taxon>Eukaryota</taxon>
        <taxon>Metazoa</taxon>
        <taxon>Ecdysozoa</taxon>
        <taxon>Arthropoda</taxon>
        <taxon>Hexapoda</taxon>
        <taxon>Insecta</taxon>
        <taxon>Pterygota</taxon>
        <taxon>Neoptera</taxon>
        <taxon>Endopterygota</taxon>
        <taxon>Diptera</taxon>
        <taxon>Brachycera</taxon>
        <taxon>Muscomorpha</taxon>
        <taxon>Hippoboscoidea</taxon>
        <taxon>Glossinidae</taxon>
        <taxon>Glossina</taxon>
    </lineage>
</organism>
<feature type="compositionally biased region" description="Polar residues" evidence="1">
    <location>
        <begin position="388"/>
        <end position="399"/>
    </location>
</feature>
<evidence type="ECO:0000256" key="1">
    <source>
        <dbReference type="SAM" id="MobiDB-lite"/>
    </source>
</evidence>
<accession>A0A1A9UE83</accession>
<keyword evidence="3" id="KW-1185">Reference proteome</keyword>
<dbReference type="Proteomes" id="UP000078200">
    <property type="component" value="Unassembled WGS sequence"/>
</dbReference>